<dbReference type="InterPro" id="IPR011335">
    <property type="entry name" value="Restrct_endonuc-II-like"/>
</dbReference>
<proteinExistence type="predicted"/>
<dbReference type="Gene3D" id="3.10.640.10">
    <property type="entry name" value="Restriction endonuclease-like alpha-beta roll domain"/>
    <property type="match status" value="1"/>
</dbReference>
<dbReference type="PANTHER" id="PTHR38784:SF1">
    <property type="entry name" value="SUCROSE PHOSPHORYLASE"/>
    <property type="match status" value="1"/>
</dbReference>
<dbReference type="EMBL" id="GU568025">
    <property type="protein sequence ID" value="ADI23863.1"/>
    <property type="molecule type" value="Genomic_DNA"/>
</dbReference>
<dbReference type="Pfam" id="PF07152">
    <property type="entry name" value="YaeQ"/>
    <property type="match status" value="1"/>
</dbReference>
<dbReference type="SMART" id="SM01322">
    <property type="entry name" value="YaeQ"/>
    <property type="match status" value="1"/>
</dbReference>
<evidence type="ECO:0000313" key="1">
    <source>
        <dbReference type="EMBL" id="ADI23863.1"/>
    </source>
</evidence>
<dbReference type="PANTHER" id="PTHR38784">
    <property type="entry name" value="SUCROSE PHOSPHORYLASE"/>
    <property type="match status" value="1"/>
</dbReference>
<dbReference type="InterPro" id="IPR038590">
    <property type="entry name" value="YaeQ_sf"/>
</dbReference>
<organism evidence="1">
    <name type="scientific">uncultured gamma proteobacterium HF4000_48E10</name>
    <dbReference type="NCBI Taxonomy" id="723583"/>
    <lineage>
        <taxon>Bacteria</taxon>
        <taxon>Pseudomonadati</taxon>
        <taxon>Pseudomonadota</taxon>
        <taxon>Gammaproteobacteria</taxon>
        <taxon>environmental samples</taxon>
    </lineage>
</organism>
<protein>
    <submittedName>
        <fullName evidence="1">Uncharacterized protein conserved in bacteria</fullName>
    </submittedName>
</protein>
<dbReference type="InterPro" id="IPR009822">
    <property type="entry name" value="YaeQ"/>
</dbReference>
<dbReference type="PIRSF" id="PIRSF011484">
    <property type="entry name" value="YaeQ"/>
    <property type="match status" value="1"/>
</dbReference>
<sequence length="180" mass="20019">MALGSTIYNFDVELADTDRGVYETLALRIPQHPSESNEYLVARLLAYLLEFAAGIEFSRGVSDPDEPTITIRDLTGEITTWIDVGVPDAARLHKASKATERVVVYTHKNPTQFLRQLAGERIHGAESLELYAIDRVFVDALVARLERRVAFSLSITDRELYLSIGADNLTGAVVRLELVT</sequence>
<reference evidence="1" key="1">
    <citation type="submission" date="2010-01" db="EMBL/GenBank/DDBJ databases">
        <title>Genome fragments of uncultured bacteria from the North Pacific subtropical Gyre.</title>
        <authorList>
            <person name="Pham V.D."/>
            <person name="Delong E.F."/>
        </authorList>
    </citation>
    <scope>NUCLEOTIDE SEQUENCE</scope>
</reference>
<dbReference type="SUPFAM" id="SSF52980">
    <property type="entry name" value="Restriction endonuclease-like"/>
    <property type="match status" value="1"/>
</dbReference>
<dbReference type="AlphaFoldDB" id="E7C8T9"/>
<accession>E7C8T9</accession>
<name>E7C8T9_9GAMM</name>